<reference evidence="2 3" key="1">
    <citation type="submission" date="2020-08" db="EMBL/GenBank/DDBJ databases">
        <title>Genomic Encyclopedia of Type Strains, Phase IV (KMG-IV): sequencing the most valuable type-strain genomes for metagenomic binning, comparative biology and taxonomic classification.</title>
        <authorList>
            <person name="Goeker M."/>
        </authorList>
    </citation>
    <scope>NUCLEOTIDE SEQUENCE [LARGE SCALE GENOMIC DNA]</scope>
    <source>
        <strain evidence="2 3">DSM 45615</strain>
    </source>
</reference>
<comment type="caution">
    <text evidence="2">The sequence shown here is derived from an EMBL/GenBank/DDBJ whole genome shotgun (WGS) entry which is preliminary data.</text>
</comment>
<dbReference type="Proteomes" id="UP000578449">
    <property type="component" value="Unassembled WGS sequence"/>
</dbReference>
<feature type="compositionally biased region" description="Basic and acidic residues" evidence="1">
    <location>
        <begin position="7"/>
        <end position="23"/>
    </location>
</feature>
<proteinExistence type="predicted"/>
<keyword evidence="3" id="KW-1185">Reference proteome</keyword>
<dbReference type="AlphaFoldDB" id="A0A840P9T6"/>
<name>A0A840P9T6_9ACTN</name>
<organism evidence="2 3">
    <name type="scientific">Thermocatellispora tengchongensis</name>
    <dbReference type="NCBI Taxonomy" id="1073253"/>
    <lineage>
        <taxon>Bacteria</taxon>
        <taxon>Bacillati</taxon>
        <taxon>Actinomycetota</taxon>
        <taxon>Actinomycetes</taxon>
        <taxon>Streptosporangiales</taxon>
        <taxon>Streptosporangiaceae</taxon>
        <taxon>Thermocatellispora</taxon>
    </lineage>
</organism>
<evidence type="ECO:0000313" key="3">
    <source>
        <dbReference type="Proteomes" id="UP000578449"/>
    </source>
</evidence>
<dbReference type="RefSeq" id="WP_281396173.1">
    <property type="nucleotide sequence ID" value="NZ_BAABIX010000039.1"/>
</dbReference>
<dbReference type="EMBL" id="JACHGN010000007">
    <property type="protein sequence ID" value="MBB5133967.1"/>
    <property type="molecule type" value="Genomic_DNA"/>
</dbReference>
<sequence>MSRRRGKHEDPNRGDKDPKKDPGNYDQVPQQQPKDPKQGGGK</sequence>
<evidence type="ECO:0000313" key="2">
    <source>
        <dbReference type="EMBL" id="MBB5133967.1"/>
    </source>
</evidence>
<gene>
    <name evidence="2" type="ORF">HNP84_003693</name>
</gene>
<accession>A0A840P9T6</accession>
<feature type="region of interest" description="Disordered" evidence="1">
    <location>
        <begin position="1"/>
        <end position="42"/>
    </location>
</feature>
<protein>
    <submittedName>
        <fullName evidence="2">Uncharacterized protein</fullName>
    </submittedName>
</protein>
<evidence type="ECO:0000256" key="1">
    <source>
        <dbReference type="SAM" id="MobiDB-lite"/>
    </source>
</evidence>